<organism evidence="6">
    <name type="scientific">hydrothermal vent metagenome</name>
    <dbReference type="NCBI Taxonomy" id="652676"/>
    <lineage>
        <taxon>unclassified sequences</taxon>
        <taxon>metagenomes</taxon>
        <taxon>ecological metagenomes</taxon>
    </lineage>
</organism>
<dbReference type="InterPro" id="IPR023584">
    <property type="entry name" value="Ribosome_recyc_fac_dom"/>
</dbReference>
<feature type="domain" description="Ribosome recycling factor" evidence="5">
    <location>
        <begin position="20"/>
        <end position="183"/>
    </location>
</feature>
<comment type="similarity">
    <text evidence="2">Belongs to the RRF family.</text>
</comment>
<accession>A0A3B1D4E0</accession>
<evidence type="ECO:0000313" key="6">
    <source>
        <dbReference type="EMBL" id="VAX26555.1"/>
    </source>
</evidence>
<sequence length="185" mass="20836">MADDLKAKMIEKMEKAIQHLKTELATIRTGRASLALFDSVKVNFYGTPTPLQQMSSLSIPDSRTVIIQPWDISQLQEIEKALTSSSLGLSASNDGKLIRITIPPLTEERRKELVKLVKRMGEESRIAIRNLRREANEGFKTTQKEDHISEDMVHTEQANVQKLTDQQISVIEGVLQKKEAEVLAI</sequence>
<gene>
    <name evidence="6" type="ORF">MNBD_NITROSPIRAE01-919</name>
</gene>
<keyword evidence="4" id="KW-0648">Protein biosynthesis</keyword>
<evidence type="ECO:0000259" key="5">
    <source>
        <dbReference type="Pfam" id="PF01765"/>
    </source>
</evidence>
<dbReference type="AlphaFoldDB" id="A0A3B1D4E0"/>
<protein>
    <submittedName>
        <fullName evidence="6">Ribosome recycling factor</fullName>
    </submittedName>
</protein>
<evidence type="ECO:0000256" key="2">
    <source>
        <dbReference type="ARBA" id="ARBA00005912"/>
    </source>
</evidence>
<dbReference type="HAMAP" id="MF_00040">
    <property type="entry name" value="RRF"/>
    <property type="match status" value="1"/>
</dbReference>
<dbReference type="PANTHER" id="PTHR20982:SF3">
    <property type="entry name" value="MITOCHONDRIAL RIBOSOME RECYCLING FACTOR PSEUDO 1"/>
    <property type="match status" value="1"/>
</dbReference>
<dbReference type="InterPro" id="IPR002661">
    <property type="entry name" value="Ribosome_recyc_fac"/>
</dbReference>
<proteinExistence type="inferred from homology"/>
<dbReference type="GO" id="GO:0005737">
    <property type="term" value="C:cytoplasm"/>
    <property type="evidence" value="ECO:0007669"/>
    <property type="project" value="UniProtKB-SubCell"/>
</dbReference>
<dbReference type="Gene3D" id="3.30.1360.40">
    <property type="match status" value="1"/>
</dbReference>
<dbReference type="GO" id="GO:0006412">
    <property type="term" value="P:translation"/>
    <property type="evidence" value="ECO:0007669"/>
    <property type="project" value="UniProtKB-KW"/>
</dbReference>
<dbReference type="CDD" id="cd00520">
    <property type="entry name" value="RRF"/>
    <property type="match status" value="1"/>
</dbReference>
<reference evidence="6" key="1">
    <citation type="submission" date="2018-06" db="EMBL/GenBank/DDBJ databases">
        <authorList>
            <person name="Zhirakovskaya E."/>
        </authorList>
    </citation>
    <scope>NUCLEOTIDE SEQUENCE</scope>
</reference>
<evidence type="ECO:0000256" key="1">
    <source>
        <dbReference type="ARBA" id="ARBA00004496"/>
    </source>
</evidence>
<keyword evidence="3" id="KW-0963">Cytoplasm</keyword>
<evidence type="ECO:0000256" key="4">
    <source>
        <dbReference type="ARBA" id="ARBA00022917"/>
    </source>
</evidence>
<dbReference type="NCBIfam" id="TIGR00496">
    <property type="entry name" value="frr"/>
    <property type="match status" value="1"/>
</dbReference>
<dbReference type="InterPro" id="IPR036191">
    <property type="entry name" value="RRF_sf"/>
</dbReference>
<dbReference type="EMBL" id="UOGF01000016">
    <property type="protein sequence ID" value="VAX26555.1"/>
    <property type="molecule type" value="Genomic_DNA"/>
</dbReference>
<dbReference type="GO" id="GO:0043023">
    <property type="term" value="F:ribosomal large subunit binding"/>
    <property type="evidence" value="ECO:0007669"/>
    <property type="project" value="TreeGrafter"/>
</dbReference>
<dbReference type="FunFam" id="1.10.132.20:FF:000001">
    <property type="entry name" value="Ribosome-recycling factor"/>
    <property type="match status" value="1"/>
</dbReference>
<dbReference type="PANTHER" id="PTHR20982">
    <property type="entry name" value="RIBOSOME RECYCLING FACTOR"/>
    <property type="match status" value="1"/>
</dbReference>
<evidence type="ECO:0000256" key="3">
    <source>
        <dbReference type="ARBA" id="ARBA00022490"/>
    </source>
</evidence>
<dbReference type="Pfam" id="PF01765">
    <property type="entry name" value="RRF"/>
    <property type="match status" value="1"/>
</dbReference>
<dbReference type="SUPFAM" id="SSF55194">
    <property type="entry name" value="Ribosome recycling factor, RRF"/>
    <property type="match status" value="1"/>
</dbReference>
<dbReference type="FunFam" id="3.30.1360.40:FF:000001">
    <property type="entry name" value="Ribosome-recycling factor"/>
    <property type="match status" value="1"/>
</dbReference>
<name>A0A3B1D4E0_9ZZZZ</name>
<dbReference type="Gene3D" id="1.10.132.20">
    <property type="entry name" value="Ribosome-recycling factor"/>
    <property type="match status" value="1"/>
</dbReference>
<comment type="subcellular location">
    <subcellularLocation>
        <location evidence="1">Cytoplasm</location>
    </subcellularLocation>
</comment>